<dbReference type="InterPro" id="IPR053001">
    <property type="entry name" value="MNNG_permease-like"/>
</dbReference>
<dbReference type="OrthoDB" id="2140105at2759"/>
<evidence type="ECO:0000259" key="2">
    <source>
        <dbReference type="Pfam" id="PF12051"/>
    </source>
</evidence>
<feature type="transmembrane region" description="Helical" evidence="1">
    <location>
        <begin position="328"/>
        <end position="347"/>
    </location>
</feature>
<keyword evidence="1" id="KW-0472">Membrane</keyword>
<keyword evidence="1" id="KW-1133">Transmembrane helix</keyword>
<reference evidence="3" key="2">
    <citation type="journal article" date="2023" name="IMA Fungus">
        <title>Comparative genomic study of the Penicillium genus elucidates a diverse pangenome and 15 lateral gene transfer events.</title>
        <authorList>
            <person name="Petersen C."/>
            <person name="Sorensen T."/>
            <person name="Nielsen M.R."/>
            <person name="Sondergaard T.E."/>
            <person name="Sorensen J.L."/>
            <person name="Fitzpatrick D.A."/>
            <person name="Frisvad J.C."/>
            <person name="Nielsen K.L."/>
        </authorList>
    </citation>
    <scope>NUCLEOTIDE SEQUENCE</scope>
    <source>
        <strain evidence="3">IBT 3081</strain>
    </source>
</reference>
<dbReference type="GO" id="GO:0016020">
    <property type="term" value="C:membrane"/>
    <property type="evidence" value="ECO:0007669"/>
    <property type="project" value="TreeGrafter"/>
</dbReference>
<keyword evidence="4" id="KW-1185">Reference proteome</keyword>
<dbReference type="RefSeq" id="XP_056580290.1">
    <property type="nucleotide sequence ID" value="XM_056724040.1"/>
</dbReference>
<sequence length="469" mass="51497">MLRDSKGPGIRYSGDSEFWKGKKRRLGLIILMILVVLQMAFLGNVSWILGSLFGSEERVKNVKLVLVDYDQGFIGEAVQTAYSKLKGDTFPTIQVADETIYPSPADTVDEVCRNIDIYGAIYIHKNASTRLQEALSGTSNEPYNSSDTLTYVVNEARYSLAVAQAVVTQGTSILAQATNAVLAQAMISQGFNASSESALQAFFNPITPTSKIIGSLPQTARALYNTAIIVLVILPNVFFIMAMNQIQTSWKMLSRATIRANVGFRVLTSLVYALVTASCASGYILAFKENWDATASQGVLTWLAFGLYCHINFLVIDISTAFVPMPGVPFIVLWWIIANVTSTVYPFELNPGFYKIGYALPAHHHYANLVTIWSNGCAPQLHRTLPVLFSWWIVGMGVGIYGMVKRCEDAARAEHDDLAKSGQIELSEFNDTQNLFPQQATSTAYGLPVPVQDTLHLRQTQSSQLGSAT</sequence>
<feature type="transmembrane region" description="Helical" evidence="1">
    <location>
        <begin position="222"/>
        <end position="243"/>
    </location>
</feature>
<dbReference type="PANTHER" id="PTHR34814">
    <property type="entry name" value="NITROSOGUANIDINE RESISTANCE PROTEIN SNG1"/>
    <property type="match status" value="1"/>
</dbReference>
<keyword evidence="1" id="KW-0812">Transmembrane</keyword>
<gene>
    <name evidence="3" type="ORF">N7517_006310</name>
</gene>
<proteinExistence type="predicted"/>
<name>A0A9W9VB77_9EURO</name>
<dbReference type="Gene3D" id="3.40.1710.10">
    <property type="entry name" value="abc type-2 transporter like domain"/>
    <property type="match status" value="1"/>
</dbReference>
<reference evidence="3" key="1">
    <citation type="submission" date="2022-12" db="EMBL/GenBank/DDBJ databases">
        <authorList>
            <person name="Petersen C."/>
        </authorList>
    </citation>
    <scope>NUCLEOTIDE SEQUENCE</scope>
    <source>
        <strain evidence="3">IBT 3081</strain>
    </source>
</reference>
<feature type="transmembrane region" description="Helical" evidence="1">
    <location>
        <begin position="26"/>
        <end position="49"/>
    </location>
</feature>
<feature type="transmembrane region" description="Helical" evidence="1">
    <location>
        <begin position="385"/>
        <end position="404"/>
    </location>
</feature>
<comment type="caution">
    <text evidence="3">The sequence shown here is derived from an EMBL/GenBank/DDBJ whole genome shotgun (WGS) entry which is preliminary data.</text>
</comment>
<dbReference type="AlphaFoldDB" id="A0A9W9VB77"/>
<feature type="transmembrane region" description="Helical" evidence="1">
    <location>
        <begin position="299"/>
        <end position="316"/>
    </location>
</feature>
<dbReference type="Proteomes" id="UP001147752">
    <property type="component" value="Unassembled WGS sequence"/>
</dbReference>
<dbReference type="EMBL" id="JAPZBT010000002">
    <property type="protein sequence ID" value="KAJ5374304.1"/>
    <property type="molecule type" value="Genomic_DNA"/>
</dbReference>
<protein>
    <recommendedName>
        <fullName evidence="2">DUF3533 domain-containing protein</fullName>
    </recommendedName>
</protein>
<dbReference type="Pfam" id="PF12051">
    <property type="entry name" value="DUF3533"/>
    <property type="match status" value="1"/>
</dbReference>
<evidence type="ECO:0000313" key="3">
    <source>
        <dbReference type="EMBL" id="KAJ5374304.1"/>
    </source>
</evidence>
<evidence type="ECO:0000256" key="1">
    <source>
        <dbReference type="SAM" id="Phobius"/>
    </source>
</evidence>
<organism evidence="3 4">
    <name type="scientific">Penicillium concentricum</name>
    <dbReference type="NCBI Taxonomy" id="293559"/>
    <lineage>
        <taxon>Eukaryota</taxon>
        <taxon>Fungi</taxon>
        <taxon>Dikarya</taxon>
        <taxon>Ascomycota</taxon>
        <taxon>Pezizomycotina</taxon>
        <taxon>Eurotiomycetes</taxon>
        <taxon>Eurotiomycetidae</taxon>
        <taxon>Eurotiales</taxon>
        <taxon>Aspergillaceae</taxon>
        <taxon>Penicillium</taxon>
    </lineage>
</organism>
<dbReference type="GeneID" id="81463223"/>
<feature type="transmembrane region" description="Helical" evidence="1">
    <location>
        <begin position="264"/>
        <end position="287"/>
    </location>
</feature>
<dbReference type="InterPro" id="IPR022703">
    <property type="entry name" value="DUF3533"/>
</dbReference>
<feature type="domain" description="DUF3533" evidence="2">
    <location>
        <begin position="34"/>
        <end position="396"/>
    </location>
</feature>
<dbReference type="PANTHER" id="PTHR34814:SF2">
    <property type="entry name" value="DUF3533 DOMAIN-CONTAINING PROTEIN"/>
    <property type="match status" value="1"/>
</dbReference>
<evidence type="ECO:0000313" key="4">
    <source>
        <dbReference type="Proteomes" id="UP001147752"/>
    </source>
</evidence>
<accession>A0A9W9VB77</accession>